<feature type="transmembrane region" description="Helical" evidence="1">
    <location>
        <begin position="117"/>
        <end position="135"/>
    </location>
</feature>
<dbReference type="Pfam" id="PF20398">
    <property type="entry name" value="DUF6691"/>
    <property type="match status" value="1"/>
</dbReference>
<dbReference type="EMBL" id="DNAA01000116">
    <property type="protein sequence ID" value="HBA08937.1"/>
    <property type="molecule type" value="Genomic_DNA"/>
</dbReference>
<dbReference type="STRING" id="1132855.GCA_000384255_01974"/>
<name>A0A351RA66_9PROT</name>
<evidence type="ECO:0000313" key="2">
    <source>
        <dbReference type="EMBL" id="HBA08937.1"/>
    </source>
</evidence>
<keyword evidence="1" id="KW-1133">Transmembrane helix</keyword>
<evidence type="ECO:0000256" key="1">
    <source>
        <dbReference type="SAM" id="Phobius"/>
    </source>
</evidence>
<dbReference type="Proteomes" id="UP000264313">
    <property type="component" value="Unassembled WGS sequence"/>
</dbReference>
<evidence type="ECO:0000313" key="3">
    <source>
        <dbReference type="Proteomes" id="UP000264313"/>
    </source>
</evidence>
<reference evidence="2 3" key="1">
    <citation type="journal article" date="2018" name="Nat. Biotechnol.">
        <title>A standardized bacterial taxonomy based on genome phylogeny substantially revises the tree of life.</title>
        <authorList>
            <person name="Parks D.H."/>
            <person name="Chuvochina M."/>
            <person name="Waite D.W."/>
            <person name="Rinke C."/>
            <person name="Skarshewski A."/>
            <person name="Chaumeil P.A."/>
            <person name="Hugenholtz P."/>
        </authorList>
    </citation>
    <scope>NUCLEOTIDE SEQUENCE [LARGE SCALE GENOMIC DNA]</scope>
    <source>
        <strain evidence="2">UBA9958</strain>
    </source>
</reference>
<protein>
    <submittedName>
        <fullName evidence="2">Uncharacterized protein</fullName>
    </submittedName>
</protein>
<keyword evidence="1" id="KW-0472">Membrane</keyword>
<organism evidence="2 3">
    <name type="scientific">Methylotenera mobilis</name>
    <dbReference type="NCBI Taxonomy" id="359408"/>
    <lineage>
        <taxon>Bacteria</taxon>
        <taxon>Pseudomonadati</taxon>
        <taxon>Pseudomonadota</taxon>
        <taxon>Betaproteobacteria</taxon>
        <taxon>Nitrosomonadales</taxon>
        <taxon>Methylophilaceae</taxon>
        <taxon>Methylotenera</taxon>
    </lineage>
</organism>
<dbReference type="AlphaFoldDB" id="A0A351RA66"/>
<accession>A0A351RA66</accession>
<sequence length="140" mass="15000">MMKHMMTLIAGIIFGIGLILSGMTNPSKVIGFLDITGNWDPSLAFVMVGAILVGFFGFRKAEQTNTTLFCEPIHLPGKTHISKELIIGSLLFGAGWALAGFCPGPAIVALGAGYQEAITFVIAMLLGMLIHDNLYETLKK</sequence>
<keyword evidence="1" id="KW-0812">Transmembrane</keyword>
<feature type="transmembrane region" description="Helical" evidence="1">
    <location>
        <begin position="85"/>
        <end position="111"/>
    </location>
</feature>
<dbReference type="InterPro" id="IPR046513">
    <property type="entry name" value="DUF6691"/>
</dbReference>
<proteinExistence type="predicted"/>
<gene>
    <name evidence="2" type="ORF">DCW48_04815</name>
</gene>
<feature type="transmembrane region" description="Helical" evidence="1">
    <location>
        <begin position="41"/>
        <end position="58"/>
    </location>
</feature>
<comment type="caution">
    <text evidence="2">The sequence shown here is derived from an EMBL/GenBank/DDBJ whole genome shotgun (WGS) entry which is preliminary data.</text>
</comment>